<accession>A0ABQ2D9W1</accession>
<proteinExistence type="predicted"/>
<dbReference type="Proteomes" id="UP000606115">
    <property type="component" value="Unassembled WGS sequence"/>
</dbReference>
<keyword evidence="3" id="KW-1185">Reference proteome</keyword>
<dbReference type="Gene3D" id="3.40.630.30">
    <property type="match status" value="1"/>
</dbReference>
<dbReference type="InterPro" id="IPR016181">
    <property type="entry name" value="Acyl_CoA_acyltransferase"/>
</dbReference>
<sequence>MSDSLDKVSWPIRTPRLVLRRLEAGDAQATWEYRKLPEVQRWITSGAANFEEYLGQFMAAKRYAYDVAVELTDANGQPRLIGTVMVKVQDGWGQSEIAATARGVEAEIGWSFNPVDGGQGYASEAVSCVLDLCFGPLGLRRVVAECFADNEPSWRLMERIGMRREGYGVQSGLHREGQWLDSMSYAILADEWLARSERDQTLL</sequence>
<dbReference type="Pfam" id="PF13302">
    <property type="entry name" value="Acetyltransf_3"/>
    <property type="match status" value="1"/>
</dbReference>
<dbReference type="RefSeq" id="WP_188683656.1">
    <property type="nucleotide sequence ID" value="NZ_BMKX01000001.1"/>
</dbReference>
<dbReference type="InterPro" id="IPR051531">
    <property type="entry name" value="N-acetyltransferase"/>
</dbReference>
<evidence type="ECO:0000313" key="2">
    <source>
        <dbReference type="EMBL" id="GGJ50817.1"/>
    </source>
</evidence>
<feature type="domain" description="N-acetyltransferase" evidence="1">
    <location>
        <begin position="17"/>
        <end position="181"/>
    </location>
</feature>
<name>A0ABQ2D9W1_9MICC</name>
<dbReference type="EMBL" id="BMKX01000001">
    <property type="protein sequence ID" value="GGJ50817.1"/>
    <property type="molecule type" value="Genomic_DNA"/>
</dbReference>
<dbReference type="GeneID" id="303303062"/>
<reference evidence="3" key="1">
    <citation type="journal article" date="2019" name="Int. J. Syst. Evol. Microbiol.">
        <title>The Global Catalogue of Microorganisms (GCM) 10K type strain sequencing project: providing services to taxonomists for standard genome sequencing and annotation.</title>
        <authorList>
            <consortium name="The Broad Institute Genomics Platform"/>
            <consortium name="The Broad Institute Genome Sequencing Center for Infectious Disease"/>
            <person name="Wu L."/>
            <person name="Ma J."/>
        </authorList>
    </citation>
    <scope>NUCLEOTIDE SEQUENCE [LARGE SCALE GENOMIC DNA]</scope>
    <source>
        <strain evidence="3">CGMCC 1.3685</strain>
    </source>
</reference>
<dbReference type="InterPro" id="IPR000182">
    <property type="entry name" value="GNAT_dom"/>
</dbReference>
<comment type="caution">
    <text evidence="2">The sequence shown here is derived from an EMBL/GenBank/DDBJ whole genome shotgun (WGS) entry which is preliminary data.</text>
</comment>
<dbReference type="PANTHER" id="PTHR43792:SF1">
    <property type="entry name" value="N-ACETYLTRANSFERASE DOMAIN-CONTAINING PROTEIN"/>
    <property type="match status" value="1"/>
</dbReference>
<dbReference type="PANTHER" id="PTHR43792">
    <property type="entry name" value="GNAT FAMILY, PUTATIVE (AFU_ORTHOLOGUE AFUA_3G00765)-RELATED-RELATED"/>
    <property type="match status" value="1"/>
</dbReference>
<evidence type="ECO:0000313" key="3">
    <source>
        <dbReference type="Proteomes" id="UP000606115"/>
    </source>
</evidence>
<evidence type="ECO:0000259" key="1">
    <source>
        <dbReference type="PROSITE" id="PS51186"/>
    </source>
</evidence>
<gene>
    <name evidence="2" type="ORF">GCM10007173_06690</name>
</gene>
<organism evidence="2 3">
    <name type="scientific">Glutamicibacter ardleyensis</name>
    <dbReference type="NCBI Taxonomy" id="225894"/>
    <lineage>
        <taxon>Bacteria</taxon>
        <taxon>Bacillati</taxon>
        <taxon>Actinomycetota</taxon>
        <taxon>Actinomycetes</taxon>
        <taxon>Micrococcales</taxon>
        <taxon>Micrococcaceae</taxon>
        <taxon>Glutamicibacter</taxon>
    </lineage>
</organism>
<protein>
    <submittedName>
        <fullName evidence="2">N-acetyltransferase</fullName>
    </submittedName>
</protein>
<dbReference type="PROSITE" id="PS51186">
    <property type="entry name" value="GNAT"/>
    <property type="match status" value="1"/>
</dbReference>
<dbReference type="SUPFAM" id="SSF55729">
    <property type="entry name" value="Acyl-CoA N-acyltransferases (Nat)"/>
    <property type="match status" value="1"/>
</dbReference>